<keyword evidence="6" id="KW-0066">ATP synthesis</keyword>
<evidence type="ECO:0000256" key="5">
    <source>
        <dbReference type="ARBA" id="ARBA00023136"/>
    </source>
</evidence>
<keyword evidence="5" id="KW-0472">Membrane</keyword>
<evidence type="ECO:0000256" key="6">
    <source>
        <dbReference type="ARBA" id="ARBA00023310"/>
    </source>
</evidence>
<gene>
    <name evidence="7" type="ORF">A3F00_03775</name>
</gene>
<dbReference type="AlphaFoldDB" id="A0A1F5KBD1"/>
<comment type="caution">
    <text evidence="7">The sequence shown here is derived from an EMBL/GenBank/DDBJ whole genome shotgun (WGS) entry which is preliminary data.</text>
</comment>
<dbReference type="GO" id="GO:0016020">
    <property type="term" value="C:membrane"/>
    <property type="evidence" value="ECO:0007669"/>
    <property type="project" value="UniProtKB-SubCell"/>
</dbReference>
<evidence type="ECO:0000256" key="4">
    <source>
        <dbReference type="ARBA" id="ARBA00023065"/>
    </source>
</evidence>
<evidence type="ECO:0000256" key="2">
    <source>
        <dbReference type="ARBA" id="ARBA00022448"/>
    </source>
</evidence>
<protein>
    <submittedName>
        <fullName evidence="7">Uncharacterized protein</fullName>
    </submittedName>
</protein>
<dbReference type="PRINTS" id="PR00125">
    <property type="entry name" value="ATPASEDELTA"/>
</dbReference>
<dbReference type="GO" id="GO:0046933">
    <property type="term" value="F:proton-transporting ATP synthase activity, rotational mechanism"/>
    <property type="evidence" value="ECO:0007669"/>
    <property type="project" value="InterPro"/>
</dbReference>
<dbReference type="Proteomes" id="UP000176527">
    <property type="component" value="Unassembled WGS sequence"/>
</dbReference>
<organism evidence="7 8">
    <name type="scientific">Candidatus Daviesbacteria bacterium RIFCSPHIGHO2_12_FULL_37_11</name>
    <dbReference type="NCBI Taxonomy" id="1797777"/>
    <lineage>
        <taxon>Bacteria</taxon>
        <taxon>Candidatus Daviesiibacteriota</taxon>
    </lineage>
</organism>
<comment type="subcellular location">
    <subcellularLocation>
        <location evidence="1">Membrane</location>
    </subcellularLocation>
</comment>
<dbReference type="Pfam" id="PF00213">
    <property type="entry name" value="OSCP"/>
    <property type="match status" value="1"/>
</dbReference>
<keyword evidence="3" id="KW-0375">Hydrogen ion transport</keyword>
<evidence type="ECO:0000313" key="8">
    <source>
        <dbReference type="Proteomes" id="UP000176527"/>
    </source>
</evidence>
<sequence length="132" mass="14743">MKTDKKLQKLIDIMVKQSFDKTGKILNVSVRNYSETLTSLNRSLAIVALSDFSKKLKRELSKHTLFIEGATKFTPGQINTVKNALRADYKIAEVKVIVNPNLLGGTRIKIGDLVIEDSVVNKIEQISQAIRS</sequence>
<evidence type="ECO:0000256" key="3">
    <source>
        <dbReference type="ARBA" id="ARBA00022781"/>
    </source>
</evidence>
<accession>A0A1F5KBD1</accession>
<keyword evidence="2" id="KW-0813">Transport</keyword>
<evidence type="ECO:0000256" key="1">
    <source>
        <dbReference type="ARBA" id="ARBA00004370"/>
    </source>
</evidence>
<name>A0A1F5KBD1_9BACT</name>
<proteinExistence type="predicted"/>
<keyword evidence="4" id="KW-0406">Ion transport</keyword>
<dbReference type="EMBL" id="MFDE01000026">
    <property type="protein sequence ID" value="OGE38199.1"/>
    <property type="molecule type" value="Genomic_DNA"/>
</dbReference>
<dbReference type="InterPro" id="IPR000711">
    <property type="entry name" value="ATPase_OSCP/dsu"/>
</dbReference>
<reference evidence="7 8" key="1">
    <citation type="journal article" date="2016" name="Nat. Commun.">
        <title>Thousands of microbial genomes shed light on interconnected biogeochemical processes in an aquifer system.</title>
        <authorList>
            <person name="Anantharaman K."/>
            <person name="Brown C.T."/>
            <person name="Hug L.A."/>
            <person name="Sharon I."/>
            <person name="Castelle C.J."/>
            <person name="Probst A.J."/>
            <person name="Thomas B.C."/>
            <person name="Singh A."/>
            <person name="Wilkins M.J."/>
            <person name="Karaoz U."/>
            <person name="Brodie E.L."/>
            <person name="Williams K.H."/>
            <person name="Hubbard S.S."/>
            <person name="Banfield J.F."/>
        </authorList>
    </citation>
    <scope>NUCLEOTIDE SEQUENCE [LARGE SCALE GENOMIC DNA]</scope>
</reference>
<evidence type="ECO:0000313" key="7">
    <source>
        <dbReference type="EMBL" id="OGE38199.1"/>
    </source>
</evidence>